<proteinExistence type="predicted"/>
<evidence type="ECO:0000256" key="5">
    <source>
        <dbReference type="ARBA" id="ARBA00023136"/>
    </source>
</evidence>
<dbReference type="PANTHER" id="PTHR47371:SF3">
    <property type="entry name" value="PHOSPHOGLYCEROL TRANSFERASE I"/>
    <property type="match status" value="1"/>
</dbReference>
<dbReference type="GO" id="GO:0046872">
    <property type="term" value="F:metal ion binding"/>
    <property type="evidence" value="ECO:0007669"/>
    <property type="project" value="UniProtKB-KW"/>
</dbReference>
<keyword evidence="12" id="KW-1185">Reference proteome</keyword>
<sequence length="635" mass="70186">MRHLVLIFMVASLCLLTLSRCLLAAWQWRRVEQAGGILPVLRGGLRIDAHQIAIFAAVPALLAPWMGHMPMAVAATGWWFQFAWLLLVLLELSTPQFITEYDTRPNRLYIEYLRHPQEVFGMLWKGYKGLLIAAAVGIAGFAWMGHAMFDDSRPDWSMPWWQALPASIAILALSFLAIRGTLGHRPMNPSTVAYCGDSMLNTLPLNSFYNVCYAVYSMKNERSATDVYGGMDAAQMQQTVCQGAGFEPGSGELPTLHAQPSRHPRPRPLNIVIIVQESLGAQYVGNLGGMGLTPHLDALAQTGWNFTRAYATGTRSVRGLEAVAAGFPPTIADAVLRLPGAQSNFFTLAQLLGAHGYRSRFIYGGEAHFDNMKSFFLGNGFTELHDRPSFQAPKFVGTWGASDEDMFDRLHELLAAPPAQPTFTLAFSVSNHSPWEYPAGRIEPVGEPATVENTVRYADWAMGRFFEQARNCDYWQDTVFLVVADHDARVGGASLVPLRHFHIPALIVGADVAARQDQRLISQIDLAPTLLSVAGLNTEHPMIGHDLTGQGGGRAMMQYSENYGYLKGDQLVVLEPHKEARQFHYQAPDLYEPQKLDESLAQEALAHALWPSWAYQNSAYTLPHLLRKPAAAKAA</sequence>
<dbReference type="InterPro" id="IPR050448">
    <property type="entry name" value="OpgB/LTA_synthase_biosynth"/>
</dbReference>
<dbReference type="GO" id="GO:0005886">
    <property type="term" value="C:plasma membrane"/>
    <property type="evidence" value="ECO:0007669"/>
    <property type="project" value="UniProtKB-SubCell"/>
</dbReference>
<dbReference type="InterPro" id="IPR017850">
    <property type="entry name" value="Alkaline_phosphatase_core_sf"/>
</dbReference>
<keyword evidence="5 9" id="KW-0472">Membrane</keyword>
<dbReference type="CDD" id="cd16015">
    <property type="entry name" value="LTA_synthase"/>
    <property type="match status" value="1"/>
</dbReference>
<evidence type="ECO:0000313" key="12">
    <source>
        <dbReference type="Proteomes" id="UP000246145"/>
    </source>
</evidence>
<comment type="subcellular location">
    <subcellularLocation>
        <location evidence="1">Cell membrane</location>
        <topology evidence="1">Multi-pass membrane protein</topology>
    </subcellularLocation>
</comment>
<evidence type="ECO:0000313" key="11">
    <source>
        <dbReference type="EMBL" id="PVY61635.1"/>
    </source>
</evidence>
<evidence type="ECO:0000256" key="9">
    <source>
        <dbReference type="SAM" id="Phobius"/>
    </source>
</evidence>
<reference evidence="11 12" key="1">
    <citation type="submission" date="2018-04" db="EMBL/GenBank/DDBJ databases">
        <title>Genomic Encyclopedia of Type Strains, Phase IV (KMG-IV): sequencing the most valuable type-strain genomes for metagenomic binning, comparative biology and taxonomic classification.</title>
        <authorList>
            <person name="Goeker M."/>
        </authorList>
    </citation>
    <scope>NUCLEOTIDE SEQUENCE [LARGE SCALE GENOMIC DNA]</scope>
    <source>
        <strain evidence="11 12">DSM 10065</strain>
    </source>
</reference>
<evidence type="ECO:0000256" key="6">
    <source>
        <dbReference type="PIRSR" id="PIRSR005091-1"/>
    </source>
</evidence>
<evidence type="ECO:0000256" key="4">
    <source>
        <dbReference type="ARBA" id="ARBA00022989"/>
    </source>
</evidence>
<dbReference type="EMBL" id="QEKO01000003">
    <property type="protein sequence ID" value="PVY61635.1"/>
    <property type="molecule type" value="Genomic_DNA"/>
</dbReference>
<feature type="binding site" evidence="7">
    <location>
        <position position="432"/>
    </location>
    <ligand>
        <name>substrate</name>
    </ligand>
</feature>
<dbReference type="RefSeq" id="WP_116518661.1">
    <property type="nucleotide sequence ID" value="NZ_JACCEX010000003.1"/>
</dbReference>
<dbReference type="Proteomes" id="UP000246145">
    <property type="component" value="Unassembled WGS sequence"/>
</dbReference>
<evidence type="ECO:0000256" key="1">
    <source>
        <dbReference type="ARBA" id="ARBA00004651"/>
    </source>
</evidence>
<dbReference type="InterPro" id="IPR012160">
    <property type="entry name" value="LtaS-like"/>
</dbReference>
<feature type="domain" description="Sulfatase N-terminal" evidence="10">
    <location>
        <begin position="270"/>
        <end position="535"/>
    </location>
</feature>
<feature type="binding site" evidence="8">
    <location>
        <position position="485"/>
    </location>
    <ligand>
        <name>Mn(2+)</name>
        <dbReference type="ChEBI" id="CHEBI:29035"/>
    </ligand>
</feature>
<feature type="binding site" evidence="8">
    <location>
        <position position="277"/>
    </location>
    <ligand>
        <name>Mn(2+)</name>
        <dbReference type="ChEBI" id="CHEBI:29035"/>
    </ligand>
</feature>
<dbReference type="Pfam" id="PF00884">
    <property type="entry name" value="Sulfatase"/>
    <property type="match status" value="1"/>
</dbReference>
<evidence type="ECO:0000259" key="10">
    <source>
        <dbReference type="Pfam" id="PF00884"/>
    </source>
</evidence>
<dbReference type="Gene3D" id="3.30.1120.80">
    <property type="match status" value="1"/>
</dbReference>
<evidence type="ECO:0000256" key="2">
    <source>
        <dbReference type="ARBA" id="ARBA00022475"/>
    </source>
</evidence>
<dbReference type="STRING" id="1231391.GCA_000308195_00465"/>
<keyword evidence="7" id="KW-0479">Metal-binding</keyword>
<organism evidence="11 12">
    <name type="scientific">Pusillimonas noertemannii</name>
    <dbReference type="NCBI Taxonomy" id="305977"/>
    <lineage>
        <taxon>Bacteria</taxon>
        <taxon>Pseudomonadati</taxon>
        <taxon>Pseudomonadota</taxon>
        <taxon>Betaproteobacteria</taxon>
        <taxon>Burkholderiales</taxon>
        <taxon>Alcaligenaceae</taxon>
        <taxon>Pusillimonas</taxon>
    </lineage>
</organism>
<dbReference type="PANTHER" id="PTHR47371">
    <property type="entry name" value="LIPOTEICHOIC ACID SYNTHASE"/>
    <property type="match status" value="1"/>
</dbReference>
<keyword evidence="7" id="KW-0464">Manganese</keyword>
<protein>
    <submittedName>
        <fullName evidence="11">Phosphoglycerol transferase MdoB-like AlkP superfamily enzyme</fullName>
    </submittedName>
</protein>
<gene>
    <name evidence="11" type="ORF">C7440_2364</name>
</gene>
<feature type="binding site" evidence="8">
    <location>
        <position position="486"/>
    </location>
    <ligand>
        <name>Mn(2+)</name>
        <dbReference type="ChEBI" id="CHEBI:29035"/>
    </ligand>
</feature>
<evidence type="ECO:0000256" key="3">
    <source>
        <dbReference type="ARBA" id="ARBA00022692"/>
    </source>
</evidence>
<dbReference type="GO" id="GO:0016740">
    <property type="term" value="F:transferase activity"/>
    <property type="evidence" value="ECO:0007669"/>
    <property type="project" value="UniProtKB-KW"/>
</dbReference>
<keyword evidence="11" id="KW-0808">Transferase</keyword>
<keyword evidence="4 9" id="KW-1133">Transmembrane helix</keyword>
<keyword evidence="3 9" id="KW-0812">Transmembrane</keyword>
<name>A0A2U1CKW3_9BURK</name>
<feature type="transmembrane region" description="Helical" evidence="9">
    <location>
        <begin position="130"/>
        <end position="148"/>
    </location>
</feature>
<keyword evidence="2" id="KW-1003">Cell membrane</keyword>
<evidence type="ECO:0000256" key="8">
    <source>
        <dbReference type="PIRSR" id="PIRSR005091-3"/>
    </source>
</evidence>
<comment type="caution">
    <text evidence="11">The sequence shown here is derived from an EMBL/GenBank/DDBJ whole genome shotgun (WGS) entry which is preliminary data.</text>
</comment>
<dbReference type="PIRSF" id="PIRSF005091">
    <property type="entry name" value="Mmb_sulf_HI1246"/>
    <property type="match status" value="1"/>
</dbReference>
<accession>A0A2U1CKW3</accession>
<feature type="active site" evidence="6">
    <location>
        <position position="316"/>
    </location>
</feature>
<dbReference type="SUPFAM" id="SSF53649">
    <property type="entry name" value="Alkaline phosphatase-like"/>
    <property type="match status" value="1"/>
</dbReference>
<dbReference type="InterPro" id="IPR000917">
    <property type="entry name" value="Sulfatase_N"/>
</dbReference>
<dbReference type="OrthoDB" id="9760224at2"/>
<evidence type="ECO:0000256" key="7">
    <source>
        <dbReference type="PIRSR" id="PIRSR005091-2"/>
    </source>
</evidence>
<feature type="transmembrane region" description="Helical" evidence="9">
    <location>
        <begin position="160"/>
        <end position="178"/>
    </location>
</feature>
<dbReference type="Gene3D" id="3.40.720.10">
    <property type="entry name" value="Alkaline Phosphatase, subunit A"/>
    <property type="match status" value="1"/>
</dbReference>
<dbReference type="AlphaFoldDB" id="A0A2U1CKW3"/>